<proteinExistence type="predicted"/>
<reference evidence="2" key="1">
    <citation type="submission" date="2014-07" db="EMBL/GenBank/DDBJ databases">
        <title>Identification of a novel salt tolerance gene in wild soybean by whole-genome sequencing.</title>
        <authorList>
            <person name="Lam H.-M."/>
            <person name="Qi X."/>
            <person name="Li M.-W."/>
            <person name="Liu X."/>
            <person name="Xie M."/>
            <person name="Ni M."/>
            <person name="Xu X."/>
        </authorList>
    </citation>
    <scope>NUCLEOTIDE SEQUENCE [LARGE SCALE GENOMIC DNA]</scope>
    <source>
        <tissue evidence="2">Root</tissue>
    </source>
</reference>
<feature type="compositionally biased region" description="Polar residues" evidence="1">
    <location>
        <begin position="1"/>
        <end position="11"/>
    </location>
</feature>
<evidence type="ECO:0000256" key="1">
    <source>
        <dbReference type="SAM" id="MobiDB-lite"/>
    </source>
</evidence>
<name>A0A0B2PL21_GLYSO</name>
<evidence type="ECO:0000313" key="2">
    <source>
        <dbReference type="EMBL" id="KHN08308.1"/>
    </source>
</evidence>
<dbReference type="AlphaFoldDB" id="A0A0B2PL21"/>
<feature type="region of interest" description="Disordered" evidence="1">
    <location>
        <begin position="1"/>
        <end position="31"/>
    </location>
</feature>
<dbReference type="EMBL" id="KN666121">
    <property type="protein sequence ID" value="KHN08308.1"/>
    <property type="molecule type" value="Genomic_DNA"/>
</dbReference>
<protein>
    <submittedName>
        <fullName evidence="2">Uncharacterized protein</fullName>
    </submittedName>
</protein>
<dbReference type="Proteomes" id="UP000053555">
    <property type="component" value="Unassembled WGS sequence"/>
</dbReference>
<sequence length="47" mass="5595">MENLQESSSVHWSAPASRTNERRTQNDANPRLKVSRFVTCERWRHIL</sequence>
<gene>
    <name evidence="2" type="ORF">glysoja_034116</name>
</gene>
<organism evidence="2">
    <name type="scientific">Glycine soja</name>
    <name type="common">Wild soybean</name>
    <dbReference type="NCBI Taxonomy" id="3848"/>
    <lineage>
        <taxon>Eukaryota</taxon>
        <taxon>Viridiplantae</taxon>
        <taxon>Streptophyta</taxon>
        <taxon>Embryophyta</taxon>
        <taxon>Tracheophyta</taxon>
        <taxon>Spermatophyta</taxon>
        <taxon>Magnoliopsida</taxon>
        <taxon>eudicotyledons</taxon>
        <taxon>Gunneridae</taxon>
        <taxon>Pentapetalae</taxon>
        <taxon>rosids</taxon>
        <taxon>fabids</taxon>
        <taxon>Fabales</taxon>
        <taxon>Fabaceae</taxon>
        <taxon>Papilionoideae</taxon>
        <taxon>50 kb inversion clade</taxon>
        <taxon>NPAAA clade</taxon>
        <taxon>indigoferoid/millettioid clade</taxon>
        <taxon>Phaseoleae</taxon>
        <taxon>Glycine</taxon>
        <taxon>Glycine subgen. Soja</taxon>
    </lineage>
</organism>
<accession>A0A0B2PL21</accession>